<reference evidence="6" key="1">
    <citation type="submission" date="2020-05" db="EMBL/GenBank/DDBJ databases">
        <authorList>
            <person name="Chiriac C."/>
            <person name="Salcher M."/>
            <person name="Ghai R."/>
            <person name="Kavagutti S V."/>
        </authorList>
    </citation>
    <scope>NUCLEOTIDE SEQUENCE</scope>
</reference>
<gene>
    <name evidence="6" type="ORF">UFOPK1726_01090</name>
</gene>
<comment type="subcellular location">
    <subcellularLocation>
        <location evidence="1">Membrane</location>
        <topology evidence="1">Multi-pass membrane protein</topology>
    </subcellularLocation>
</comment>
<evidence type="ECO:0000256" key="4">
    <source>
        <dbReference type="ARBA" id="ARBA00023136"/>
    </source>
</evidence>
<protein>
    <submittedName>
        <fullName evidence="6">Unannotated protein</fullName>
    </submittedName>
</protein>
<dbReference type="PANTHER" id="PTHR43847">
    <property type="entry name" value="BLL3993 PROTEIN"/>
    <property type="match status" value="1"/>
</dbReference>
<evidence type="ECO:0000256" key="2">
    <source>
        <dbReference type="ARBA" id="ARBA00022692"/>
    </source>
</evidence>
<feature type="transmembrane region" description="Helical" evidence="5">
    <location>
        <begin position="79"/>
        <end position="97"/>
    </location>
</feature>
<sequence length="152" mass="16466">MTKARLFVIAQFGLLGALVVLPADPAVSAPSWFDPLSVVLMVLAFLILLFAAIALRPALTASPIPRPTAPLIKTGIYRYIRHPMYSAVITIGAAIMFGNPTLLTMICWVALIIVLLNKAHFEDQLLLTKHPTAAAYQKSVGAFVPKLSRKSD</sequence>
<dbReference type="EMBL" id="CAEZTT010000152">
    <property type="protein sequence ID" value="CAB4583742.1"/>
    <property type="molecule type" value="Genomic_DNA"/>
</dbReference>
<dbReference type="InterPro" id="IPR052527">
    <property type="entry name" value="Metal_cation-efflux_comp"/>
</dbReference>
<feature type="transmembrane region" description="Helical" evidence="5">
    <location>
        <begin position="38"/>
        <end position="59"/>
    </location>
</feature>
<keyword evidence="4 5" id="KW-0472">Membrane</keyword>
<dbReference type="GO" id="GO:0004671">
    <property type="term" value="F:protein C-terminal S-isoprenylcysteine carboxyl O-methyltransferase activity"/>
    <property type="evidence" value="ECO:0007669"/>
    <property type="project" value="InterPro"/>
</dbReference>
<name>A0A6J6F4G2_9ZZZZ</name>
<evidence type="ECO:0000256" key="1">
    <source>
        <dbReference type="ARBA" id="ARBA00004141"/>
    </source>
</evidence>
<dbReference type="Gene3D" id="1.20.120.1630">
    <property type="match status" value="1"/>
</dbReference>
<organism evidence="6">
    <name type="scientific">freshwater metagenome</name>
    <dbReference type="NCBI Taxonomy" id="449393"/>
    <lineage>
        <taxon>unclassified sequences</taxon>
        <taxon>metagenomes</taxon>
        <taxon>ecological metagenomes</taxon>
    </lineage>
</organism>
<keyword evidence="3 5" id="KW-1133">Transmembrane helix</keyword>
<dbReference type="AlphaFoldDB" id="A0A6J6F4G2"/>
<dbReference type="InterPro" id="IPR007269">
    <property type="entry name" value="ICMT_MeTrfase"/>
</dbReference>
<evidence type="ECO:0000313" key="6">
    <source>
        <dbReference type="EMBL" id="CAB4583742.1"/>
    </source>
</evidence>
<dbReference type="GO" id="GO:0016020">
    <property type="term" value="C:membrane"/>
    <property type="evidence" value="ECO:0007669"/>
    <property type="project" value="UniProtKB-SubCell"/>
</dbReference>
<accession>A0A6J6F4G2</accession>
<dbReference type="Pfam" id="PF04140">
    <property type="entry name" value="ICMT"/>
    <property type="match status" value="1"/>
</dbReference>
<evidence type="ECO:0000256" key="5">
    <source>
        <dbReference type="SAM" id="Phobius"/>
    </source>
</evidence>
<dbReference type="PANTHER" id="PTHR43847:SF1">
    <property type="entry name" value="BLL3993 PROTEIN"/>
    <property type="match status" value="1"/>
</dbReference>
<keyword evidence="2 5" id="KW-0812">Transmembrane</keyword>
<evidence type="ECO:0000256" key="3">
    <source>
        <dbReference type="ARBA" id="ARBA00022989"/>
    </source>
</evidence>
<proteinExistence type="predicted"/>